<proteinExistence type="predicted"/>
<protein>
    <recommendedName>
        <fullName evidence="4">Holin</fullName>
    </recommendedName>
</protein>
<sequence>MIELLIINSILIGLVSLTALAVMVYWHRVTRGAWRCVAAGRTQMHLLAIIFFITLNAAVQTLIQVPLMAKATFYFGLYIVFMIALARIGLNIRAEVNRGRRADAMSLHPSTPFQKEEVHD</sequence>
<keyword evidence="1" id="KW-1133">Transmembrane helix</keyword>
<accession>A0A8F3IPP0</accession>
<dbReference type="RefSeq" id="YP_010656420.1">
    <property type="nucleotide sequence ID" value="NC_070838.1"/>
</dbReference>
<evidence type="ECO:0000256" key="1">
    <source>
        <dbReference type="SAM" id="Phobius"/>
    </source>
</evidence>
<evidence type="ECO:0000313" key="2">
    <source>
        <dbReference type="EMBL" id="QWY82779.1"/>
    </source>
</evidence>
<gene>
    <name evidence="2" type="primary">39</name>
    <name evidence="2" type="ORF">SEA_SILENTRX_39</name>
</gene>
<keyword evidence="1" id="KW-0472">Membrane</keyword>
<keyword evidence="1" id="KW-0812">Transmembrane</keyword>
<dbReference type="EMBL" id="MW862992">
    <property type="protein sequence ID" value="QWY82779.1"/>
    <property type="molecule type" value="Genomic_DNA"/>
</dbReference>
<organism evidence="2 3">
    <name type="scientific">Arthrobacter phage SilentRX</name>
    <dbReference type="NCBI Taxonomy" id="2836091"/>
    <lineage>
        <taxon>Viruses</taxon>
        <taxon>Duplodnaviria</taxon>
        <taxon>Heunggongvirae</taxon>
        <taxon>Uroviricota</taxon>
        <taxon>Caudoviricetes</taxon>
        <taxon>Silentrexvirus</taxon>
        <taxon>Silentrexvirus silentrx</taxon>
    </lineage>
</organism>
<keyword evidence="3" id="KW-1185">Reference proteome</keyword>
<feature type="transmembrane region" description="Helical" evidence="1">
    <location>
        <begin position="6"/>
        <end position="26"/>
    </location>
</feature>
<name>A0A8F3IPP0_9CAUD</name>
<feature type="transmembrane region" description="Helical" evidence="1">
    <location>
        <begin position="71"/>
        <end position="90"/>
    </location>
</feature>
<dbReference type="KEGG" id="vg:77932297"/>
<evidence type="ECO:0008006" key="4">
    <source>
        <dbReference type="Google" id="ProtNLM"/>
    </source>
</evidence>
<reference evidence="2" key="1">
    <citation type="submission" date="2021-04" db="EMBL/GenBank/DDBJ databases">
        <authorList>
            <person name="Edwards E.G."/>
            <person name="Siddiqui F.A."/>
            <person name="Anastasi R.E."/>
            <person name="Conroy D.J."/>
            <person name="Gerton T.J."/>
            <person name="Laizure I.E."/>
            <person name="Reynolds J.D."/>
            <person name="Ulker M."/>
            <person name="Ouellette S.K."/>
            <person name="Duggan K.O."/>
            <person name="Johnson K.C."/>
            <person name="MacLea K.S."/>
            <person name="Garlena R.A."/>
            <person name="Russell D.A."/>
            <person name="Jacobs-Sera D."/>
            <person name="Hatfull G.F."/>
        </authorList>
    </citation>
    <scope>NUCLEOTIDE SEQUENCE</scope>
</reference>
<feature type="transmembrane region" description="Helical" evidence="1">
    <location>
        <begin position="46"/>
        <end position="65"/>
    </location>
</feature>
<dbReference type="Proteomes" id="UP000693725">
    <property type="component" value="Segment"/>
</dbReference>
<evidence type="ECO:0000313" key="3">
    <source>
        <dbReference type="Proteomes" id="UP000693725"/>
    </source>
</evidence>
<dbReference type="GeneID" id="77932297"/>